<protein>
    <recommendedName>
        <fullName evidence="4">CUB domain-containing protein</fullName>
    </recommendedName>
</protein>
<keyword evidence="3" id="KW-0472">Membrane</keyword>
<dbReference type="Gene3D" id="2.60.120.290">
    <property type="entry name" value="Spermadhesin, CUB domain"/>
    <property type="match status" value="1"/>
</dbReference>
<evidence type="ECO:0000256" key="2">
    <source>
        <dbReference type="SAM" id="MobiDB-lite"/>
    </source>
</evidence>
<evidence type="ECO:0000256" key="1">
    <source>
        <dbReference type="ARBA" id="ARBA00023157"/>
    </source>
</evidence>
<organism evidence="5 6">
    <name type="scientific">Periplaneta americana</name>
    <name type="common">American cockroach</name>
    <name type="synonym">Blatta americana</name>
    <dbReference type="NCBI Taxonomy" id="6978"/>
    <lineage>
        <taxon>Eukaryota</taxon>
        <taxon>Metazoa</taxon>
        <taxon>Ecdysozoa</taxon>
        <taxon>Arthropoda</taxon>
        <taxon>Hexapoda</taxon>
        <taxon>Insecta</taxon>
        <taxon>Pterygota</taxon>
        <taxon>Neoptera</taxon>
        <taxon>Polyneoptera</taxon>
        <taxon>Dictyoptera</taxon>
        <taxon>Blattodea</taxon>
        <taxon>Blattoidea</taxon>
        <taxon>Blattidae</taxon>
        <taxon>Blattinae</taxon>
        <taxon>Periplaneta</taxon>
    </lineage>
</organism>
<feature type="domain" description="CUB" evidence="4">
    <location>
        <begin position="135"/>
        <end position="204"/>
    </location>
</feature>
<feature type="transmembrane region" description="Helical" evidence="3">
    <location>
        <begin position="263"/>
        <end position="282"/>
    </location>
</feature>
<feature type="region of interest" description="Disordered" evidence="2">
    <location>
        <begin position="325"/>
        <end position="351"/>
    </location>
</feature>
<reference evidence="5 6" key="1">
    <citation type="journal article" date="2022" name="Allergy">
        <title>Genome assembly and annotation of Periplaneta americana reveal a comprehensive cockroach allergen profile.</title>
        <authorList>
            <person name="Wang L."/>
            <person name="Xiong Q."/>
            <person name="Saelim N."/>
            <person name="Wang L."/>
            <person name="Nong W."/>
            <person name="Wan A.T."/>
            <person name="Shi M."/>
            <person name="Liu X."/>
            <person name="Cao Q."/>
            <person name="Hui J.H.L."/>
            <person name="Sookrung N."/>
            <person name="Leung T.F."/>
            <person name="Tungtrongchitr A."/>
            <person name="Tsui S.K.W."/>
        </authorList>
    </citation>
    <scope>NUCLEOTIDE SEQUENCE [LARGE SCALE GENOMIC DNA]</scope>
    <source>
        <strain evidence="5">PWHHKU_190912</strain>
    </source>
</reference>
<proteinExistence type="predicted"/>
<accession>A0ABQ8SN45</accession>
<keyword evidence="1" id="KW-1015">Disulfide bond</keyword>
<dbReference type="SUPFAM" id="SSF49854">
    <property type="entry name" value="Spermadhesin, CUB domain"/>
    <property type="match status" value="1"/>
</dbReference>
<evidence type="ECO:0000256" key="3">
    <source>
        <dbReference type="SAM" id="Phobius"/>
    </source>
</evidence>
<gene>
    <name evidence="5" type="ORF">ANN_18210</name>
</gene>
<keyword evidence="3" id="KW-1133">Transmembrane helix</keyword>
<evidence type="ECO:0000313" key="5">
    <source>
        <dbReference type="EMBL" id="KAJ4435594.1"/>
    </source>
</evidence>
<dbReference type="EMBL" id="JAJSOF020000023">
    <property type="protein sequence ID" value="KAJ4435594.1"/>
    <property type="molecule type" value="Genomic_DNA"/>
</dbReference>
<dbReference type="Pfam" id="PF00431">
    <property type="entry name" value="CUB"/>
    <property type="match status" value="1"/>
</dbReference>
<sequence length="351" mass="39503">MLPSICSYWVEGKPENPQPESLSSSLLSKNLKIRIYKIVTITGSSVRNETWTLKSLREEHRNYVYDIFAQNVFKNKLRKDGLLLMGCKKTPMANLNLISPNIISQSPISSTLNNLVVDTASLKKPTKNLLSVSPKIQLVFKTFKLDKPNDCESNFIDIFSPNTEVKYRVRKFCSSMAEIVSSNNSILYVRYYADKKARNSTFSSVFTAFREVKKEGDRDPVDLIKMSTHMPNLESGHKRKNFGGGEFDPVLWIGLRRSSMVRALVATLLFPACLLLFAYVLGSEGSIKSSVDGIGDSEMVFGDMRPRIRHRLPDICLIGKTSKKPNQVISPKRNRANAQRNAELAGKRATV</sequence>
<keyword evidence="6" id="KW-1185">Reference proteome</keyword>
<comment type="caution">
    <text evidence="5">The sequence shown here is derived from an EMBL/GenBank/DDBJ whole genome shotgun (WGS) entry which is preliminary data.</text>
</comment>
<keyword evidence="3" id="KW-0812">Transmembrane</keyword>
<dbReference type="InterPro" id="IPR000859">
    <property type="entry name" value="CUB_dom"/>
</dbReference>
<evidence type="ECO:0000259" key="4">
    <source>
        <dbReference type="Pfam" id="PF00431"/>
    </source>
</evidence>
<dbReference type="Proteomes" id="UP001148838">
    <property type="component" value="Unassembled WGS sequence"/>
</dbReference>
<evidence type="ECO:0000313" key="6">
    <source>
        <dbReference type="Proteomes" id="UP001148838"/>
    </source>
</evidence>
<name>A0ABQ8SN45_PERAM</name>
<dbReference type="InterPro" id="IPR035914">
    <property type="entry name" value="Sperma_CUB_dom_sf"/>
</dbReference>